<reference evidence="7" key="1">
    <citation type="submission" date="2024-06" db="EMBL/GenBank/DDBJ databases">
        <title>Radixoralia hellwigii gen. nov., sp nov., isolated from a root canal in the human oral cavity.</title>
        <authorList>
            <person name="Bartsch S."/>
            <person name="Wittmer A."/>
            <person name="Schulz A.-K."/>
            <person name="Neumann-Schaal M."/>
            <person name="Wolf J."/>
            <person name="Gronow S."/>
            <person name="Tennert C."/>
            <person name="Haecker G."/>
            <person name="Cieplik F."/>
            <person name="Al-Ahmad A."/>
        </authorList>
    </citation>
    <scope>NUCLEOTIDE SEQUENCE [LARGE SCALE GENOMIC DNA]</scope>
    <source>
        <strain evidence="7">Wk13</strain>
    </source>
</reference>
<keyword evidence="4" id="KW-0804">Transcription</keyword>
<dbReference type="SUPFAM" id="SSF53850">
    <property type="entry name" value="Periplasmic binding protein-like II"/>
    <property type="match status" value="1"/>
</dbReference>
<keyword evidence="2" id="KW-0805">Transcription regulation</keyword>
<dbReference type="Pfam" id="PF00126">
    <property type="entry name" value="HTH_1"/>
    <property type="match status" value="1"/>
</dbReference>
<dbReference type="InterPro" id="IPR005119">
    <property type="entry name" value="LysR_subst-bd"/>
</dbReference>
<gene>
    <name evidence="6" type="ORF">ABCS64_02880</name>
</gene>
<keyword evidence="7" id="KW-1185">Reference proteome</keyword>
<evidence type="ECO:0000259" key="5">
    <source>
        <dbReference type="PROSITE" id="PS50931"/>
    </source>
</evidence>
<dbReference type="PROSITE" id="PS50931">
    <property type="entry name" value="HTH_LYSR"/>
    <property type="match status" value="1"/>
</dbReference>
<name>A0ABV4UC94_9RHOO</name>
<evidence type="ECO:0000313" key="7">
    <source>
        <dbReference type="Proteomes" id="UP001574673"/>
    </source>
</evidence>
<comment type="caution">
    <text evidence="6">The sequence shown here is derived from an EMBL/GenBank/DDBJ whole genome shotgun (WGS) entry which is preliminary data.</text>
</comment>
<dbReference type="PANTHER" id="PTHR30537">
    <property type="entry name" value="HTH-TYPE TRANSCRIPTIONAL REGULATOR"/>
    <property type="match status" value="1"/>
</dbReference>
<dbReference type="SUPFAM" id="SSF46785">
    <property type="entry name" value="Winged helix' DNA-binding domain"/>
    <property type="match status" value="1"/>
</dbReference>
<keyword evidence="3" id="KW-0238">DNA-binding</keyword>
<accession>A0ABV4UC94</accession>
<dbReference type="InterPro" id="IPR000847">
    <property type="entry name" value="LysR_HTH_N"/>
</dbReference>
<evidence type="ECO:0000256" key="4">
    <source>
        <dbReference type="ARBA" id="ARBA00023163"/>
    </source>
</evidence>
<dbReference type="InterPro" id="IPR036388">
    <property type="entry name" value="WH-like_DNA-bd_sf"/>
</dbReference>
<evidence type="ECO:0000256" key="2">
    <source>
        <dbReference type="ARBA" id="ARBA00023015"/>
    </source>
</evidence>
<evidence type="ECO:0000256" key="1">
    <source>
        <dbReference type="ARBA" id="ARBA00009437"/>
    </source>
</evidence>
<dbReference type="RefSeq" id="WP_418890427.1">
    <property type="nucleotide sequence ID" value="NZ_JBEUWX010000002.1"/>
</dbReference>
<dbReference type="Gene3D" id="3.40.190.290">
    <property type="match status" value="1"/>
</dbReference>
<dbReference type="Gene3D" id="1.10.10.10">
    <property type="entry name" value="Winged helix-like DNA-binding domain superfamily/Winged helix DNA-binding domain"/>
    <property type="match status" value="1"/>
</dbReference>
<dbReference type="Proteomes" id="UP001574673">
    <property type="component" value="Unassembled WGS sequence"/>
</dbReference>
<dbReference type="InterPro" id="IPR058163">
    <property type="entry name" value="LysR-type_TF_proteobact-type"/>
</dbReference>
<evidence type="ECO:0000313" key="6">
    <source>
        <dbReference type="EMBL" id="MFA9949282.1"/>
    </source>
</evidence>
<dbReference type="Pfam" id="PF03466">
    <property type="entry name" value="LysR_substrate"/>
    <property type="match status" value="1"/>
</dbReference>
<evidence type="ECO:0000256" key="3">
    <source>
        <dbReference type="ARBA" id="ARBA00023125"/>
    </source>
</evidence>
<dbReference type="PRINTS" id="PR00039">
    <property type="entry name" value="HTHLYSR"/>
</dbReference>
<proteinExistence type="inferred from homology"/>
<organism evidence="6 7">
    <name type="scientific">Dentiradicibacter hellwigii</name>
    <dbReference type="NCBI Taxonomy" id="3149053"/>
    <lineage>
        <taxon>Bacteria</taxon>
        <taxon>Pseudomonadati</taxon>
        <taxon>Pseudomonadota</taxon>
        <taxon>Betaproteobacteria</taxon>
        <taxon>Rhodocyclales</taxon>
        <taxon>Rhodocyclaceae</taxon>
        <taxon>Dentiradicibacter</taxon>
    </lineage>
</organism>
<protein>
    <submittedName>
        <fullName evidence="6">LysR substrate-binding domain-containing protein</fullName>
    </submittedName>
</protein>
<comment type="similarity">
    <text evidence="1">Belongs to the LysR transcriptional regulatory family.</text>
</comment>
<dbReference type="InterPro" id="IPR036390">
    <property type="entry name" value="WH_DNA-bd_sf"/>
</dbReference>
<sequence>MDNSIYAQLNLFRLIAAAGSITAAARQLGITTPSASQGLKQLEAKIGVPLFIRSTRSIHLTEAGEQLLARTADALLTLHQAVDEARQAGDEPSGCVRITLSRFAYQLILRPVFADFCRRYPQLQLEISIHDGTIDLISSGFDLGIRFGNALEDGVVARPLYPAMREGLYASRAYLDAHGTPQTPADLLHHRLVAYRFVTANHLYPLTLHEDGQDISVTMPSPLICNDIEVMNDAVRDGLAIARIFEPIRDRQADRDAFIPVLEPYWRRYPPVYLYYRRHAQKARRVQVLIDYLLGRTGMIGMDVRRHKGGRQTA</sequence>
<dbReference type="PANTHER" id="PTHR30537:SF5">
    <property type="entry name" value="HTH-TYPE TRANSCRIPTIONAL ACTIVATOR TTDR-RELATED"/>
    <property type="match status" value="1"/>
</dbReference>
<feature type="domain" description="HTH lysR-type" evidence="5">
    <location>
        <begin position="1"/>
        <end position="61"/>
    </location>
</feature>
<dbReference type="EMBL" id="JBEUWX010000002">
    <property type="protein sequence ID" value="MFA9949282.1"/>
    <property type="molecule type" value="Genomic_DNA"/>
</dbReference>